<dbReference type="SUPFAM" id="SSF47823">
    <property type="entry name" value="lambda integrase-like, N-terminal domain"/>
    <property type="match status" value="1"/>
</dbReference>
<comment type="caution">
    <text evidence="1">The sequence shown here is derived from an EMBL/GenBank/DDBJ whole genome shotgun (WGS) entry which is preliminary data.</text>
</comment>
<name>A0ABY1QK06_9BURK</name>
<gene>
    <name evidence="1" type="ORF">SAMN06295970_1194</name>
</gene>
<evidence type="ECO:0000313" key="2">
    <source>
        <dbReference type="Proteomes" id="UP001158049"/>
    </source>
</evidence>
<accession>A0ABY1QK06</accession>
<protein>
    <submittedName>
        <fullName evidence="1">Phage integrase, N-terminal SAM-like domain</fullName>
    </submittedName>
</protein>
<organism evidence="1 2">
    <name type="scientific">Noviherbaspirillum suwonense</name>
    <dbReference type="NCBI Taxonomy" id="1224511"/>
    <lineage>
        <taxon>Bacteria</taxon>
        <taxon>Pseudomonadati</taxon>
        <taxon>Pseudomonadota</taxon>
        <taxon>Betaproteobacteria</taxon>
        <taxon>Burkholderiales</taxon>
        <taxon>Oxalobacteraceae</taxon>
        <taxon>Noviherbaspirillum</taxon>
    </lineage>
</organism>
<keyword evidence="2" id="KW-1185">Reference proteome</keyword>
<dbReference type="Proteomes" id="UP001158049">
    <property type="component" value="Unassembled WGS sequence"/>
</dbReference>
<reference evidence="1 2" key="1">
    <citation type="submission" date="2017-05" db="EMBL/GenBank/DDBJ databases">
        <authorList>
            <person name="Varghese N."/>
            <person name="Submissions S."/>
        </authorList>
    </citation>
    <scope>NUCLEOTIDE SEQUENCE [LARGE SCALE GENOMIC DNA]</scope>
    <source>
        <strain evidence="1 2">DSM 26001</strain>
    </source>
</reference>
<dbReference type="EMBL" id="FXUL01000019">
    <property type="protein sequence ID" value="SMP73107.1"/>
    <property type="molecule type" value="Genomic_DNA"/>
</dbReference>
<proteinExistence type="predicted"/>
<sequence>MAQDLVIINSANPTALPALFTPTPQAAKRILEFFMAQIRNPNTRRDYVRAVSRFASWRAEHGLNDLQDVEPIHVAADIETLLL</sequence>
<evidence type="ECO:0000313" key="1">
    <source>
        <dbReference type="EMBL" id="SMP73107.1"/>
    </source>
</evidence>
<dbReference type="RefSeq" id="WP_283444198.1">
    <property type="nucleotide sequence ID" value="NZ_FXUL01000019.1"/>
</dbReference>